<accession>A0A8X6TWV9</accession>
<reference evidence="1" key="1">
    <citation type="submission" date="2020-08" db="EMBL/GenBank/DDBJ databases">
        <title>Multicomponent nature underlies the extraordinary mechanical properties of spider dragline silk.</title>
        <authorList>
            <person name="Kono N."/>
            <person name="Nakamura H."/>
            <person name="Mori M."/>
            <person name="Yoshida Y."/>
            <person name="Ohtoshi R."/>
            <person name="Malay A.D."/>
            <person name="Moran D.A.P."/>
            <person name="Tomita M."/>
            <person name="Numata K."/>
            <person name="Arakawa K."/>
        </authorList>
    </citation>
    <scope>NUCLEOTIDE SEQUENCE</scope>
</reference>
<dbReference type="EMBL" id="BMAW01067243">
    <property type="protein sequence ID" value="GFT58786.1"/>
    <property type="molecule type" value="Genomic_DNA"/>
</dbReference>
<protein>
    <submittedName>
        <fullName evidence="1">Uncharacterized protein</fullName>
    </submittedName>
</protein>
<name>A0A8X6TWV9_NEPPI</name>
<proteinExistence type="predicted"/>
<gene>
    <name evidence="1" type="ORF">NPIL_557761</name>
</gene>
<comment type="caution">
    <text evidence="1">The sequence shown here is derived from an EMBL/GenBank/DDBJ whole genome shotgun (WGS) entry which is preliminary data.</text>
</comment>
<organism evidence="1 2">
    <name type="scientific">Nephila pilipes</name>
    <name type="common">Giant wood spider</name>
    <name type="synonym">Nephila maculata</name>
    <dbReference type="NCBI Taxonomy" id="299642"/>
    <lineage>
        <taxon>Eukaryota</taxon>
        <taxon>Metazoa</taxon>
        <taxon>Ecdysozoa</taxon>
        <taxon>Arthropoda</taxon>
        <taxon>Chelicerata</taxon>
        <taxon>Arachnida</taxon>
        <taxon>Araneae</taxon>
        <taxon>Araneomorphae</taxon>
        <taxon>Entelegynae</taxon>
        <taxon>Araneoidea</taxon>
        <taxon>Nephilidae</taxon>
        <taxon>Nephila</taxon>
    </lineage>
</organism>
<keyword evidence="2" id="KW-1185">Reference proteome</keyword>
<sequence>MKTVVSLRVLHLERELNNLCEILYLVNRNSISKINVLGLLQVVLDLLLQQLLLQLDLVLVLQKHQLTLVFHLEFNPQLLLLVVLHLVTSTTTSGFAFDMTPVTTITSTFIFGPATTTFNTGFSSGPLLQTTTASTGFETGVPPNTIVSTSSGFSFGSSTLQSGSGLSFGTGIYWNWFFI</sequence>
<evidence type="ECO:0000313" key="2">
    <source>
        <dbReference type="Proteomes" id="UP000887013"/>
    </source>
</evidence>
<evidence type="ECO:0000313" key="1">
    <source>
        <dbReference type="EMBL" id="GFT58786.1"/>
    </source>
</evidence>
<dbReference type="Proteomes" id="UP000887013">
    <property type="component" value="Unassembled WGS sequence"/>
</dbReference>
<dbReference type="AlphaFoldDB" id="A0A8X6TWV9"/>